<gene>
    <name evidence="1" type="ORF">B6N60_04578</name>
</gene>
<reference evidence="1" key="1">
    <citation type="submission" date="2017-04" db="EMBL/GenBank/DDBJ databases">
        <title>Genome deletions in a multicellular cyanobacterial endosymbiont for morphological adaptation in marine diatoms.</title>
        <authorList>
            <person name="Wang Y."/>
            <person name="Gao H."/>
            <person name="Li R."/>
            <person name="Xu X."/>
        </authorList>
    </citation>
    <scope>NUCLEOTIDE SEQUENCE</scope>
    <source>
        <strain evidence="1">FACHB 800</strain>
    </source>
</reference>
<dbReference type="RefSeq" id="WP_190609009.1">
    <property type="nucleotide sequence ID" value="NZ_CP021056.1"/>
</dbReference>
<protein>
    <submittedName>
        <fullName evidence="1">Uncharacterized protein</fullName>
    </submittedName>
</protein>
<name>A0A975Y712_9NOST</name>
<dbReference type="Proteomes" id="UP000683511">
    <property type="component" value="Chromosome"/>
</dbReference>
<dbReference type="EMBL" id="CP021056">
    <property type="protein sequence ID" value="QXE25858.1"/>
    <property type="molecule type" value="Genomic_DNA"/>
</dbReference>
<accession>A0A975Y712</accession>
<keyword evidence="2" id="KW-1185">Reference proteome</keyword>
<sequence>MGVLTSYLQQEFIRRAYPGWICRHESAILSKDMTDFLGYTPRVDVLLEREDGSRRLWIEFEISRADPVANHAKFATAHLFQAQQETDSFISMVSSHVARGRRNLAANTISLMRHIGMSAFQTVLFPQIPREEIQRLNHLTLQRLQNLSLLVEPEIERAMSVSATILTASSRRIHFAGDMMDVMLNLRQWNYDVDTPQGKKLWGKRTITYFVFDPYSKSFAPSKFCAYIAIPSVFNSNVTNVGYINRVQMTVELYITLDGTDNRFDGHNAHKHLTQSLAMTPCKYNESSEIGFIFNEWLNHHSNRINVHPNGAVFLLPPSWFK</sequence>
<proteinExistence type="predicted"/>
<evidence type="ECO:0000313" key="2">
    <source>
        <dbReference type="Proteomes" id="UP000683511"/>
    </source>
</evidence>
<evidence type="ECO:0000313" key="1">
    <source>
        <dbReference type="EMBL" id="QXE25858.1"/>
    </source>
</evidence>
<dbReference type="AlphaFoldDB" id="A0A975Y712"/>
<dbReference type="KEGG" id="rsin:B6N60_04578"/>
<organism evidence="1 2">
    <name type="scientific">Richelia sinica FACHB-800</name>
    <dbReference type="NCBI Taxonomy" id="1357546"/>
    <lineage>
        <taxon>Bacteria</taxon>
        <taxon>Bacillati</taxon>
        <taxon>Cyanobacteriota</taxon>
        <taxon>Cyanophyceae</taxon>
        <taxon>Nostocales</taxon>
        <taxon>Nostocaceae</taxon>
        <taxon>Richelia</taxon>
    </lineage>
</organism>